<reference evidence="2" key="1">
    <citation type="journal article" date="2022" name="Int. J. Mol. Sci.">
        <title>Draft Genome of Tanacetum Coccineum: Genomic Comparison of Closely Related Tanacetum-Family Plants.</title>
        <authorList>
            <person name="Yamashiro T."/>
            <person name="Shiraishi A."/>
            <person name="Nakayama K."/>
            <person name="Satake H."/>
        </authorList>
    </citation>
    <scope>NUCLEOTIDE SEQUENCE</scope>
</reference>
<protein>
    <submittedName>
        <fullName evidence="2">Uncharacterized protein</fullName>
    </submittedName>
</protein>
<name>A0ABQ4YPK5_9ASTR</name>
<organism evidence="2 3">
    <name type="scientific">Tanacetum coccineum</name>
    <dbReference type="NCBI Taxonomy" id="301880"/>
    <lineage>
        <taxon>Eukaryota</taxon>
        <taxon>Viridiplantae</taxon>
        <taxon>Streptophyta</taxon>
        <taxon>Embryophyta</taxon>
        <taxon>Tracheophyta</taxon>
        <taxon>Spermatophyta</taxon>
        <taxon>Magnoliopsida</taxon>
        <taxon>eudicotyledons</taxon>
        <taxon>Gunneridae</taxon>
        <taxon>Pentapetalae</taxon>
        <taxon>asterids</taxon>
        <taxon>campanulids</taxon>
        <taxon>Asterales</taxon>
        <taxon>Asteraceae</taxon>
        <taxon>Asteroideae</taxon>
        <taxon>Anthemideae</taxon>
        <taxon>Anthemidinae</taxon>
        <taxon>Tanacetum</taxon>
    </lineage>
</organism>
<accession>A0ABQ4YPK5</accession>
<sequence length="305" mass="33950">MMAGLHADNGGADVSDSTVEFAMMGISPKVQNCPLGCDSKINDLNNMYNNLDKLYNDCYIKFQAAYQNAVKTLESQKWIGTKEKNEWEVTFEATLAKFEKWKESSKNLKKLINSSMSTRTKIGLGFKEYFGKDEVFNLSTLGIYPEPVEEDKPLAPGLARLWEMHAVLPSSLELICPPHKTSETYVSCDSSLKTKTKDFPPTVDIKTWPESDVEDPNSTAGSPRTTDGGTAVKTSAGIAVGKVGGRLMVVTLGGIKDHIFLGSSKRLILLQIMIRFSDSWWLLRSYARITRKKLDDLCRSREALS</sequence>
<dbReference type="EMBL" id="BQNB010010610">
    <property type="protein sequence ID" value="GJS79620.1"/>
    <property type="molecule type" value="Genomic_DNA"/>
</dbReference>
<gene>
    <name evidence="2" type="ORF">Tco_0729501</name>
</gene>
<evidence type="ECO:0000313" key="3">
    <source>
        <dbReference type="Proteomes" id="UP001151760"/>
    </source>
</evidence>
<evidence type="ECO:0000313" key="2">
    <source>
        <dbReference type="EMBL" id="GJS79620.1"/>
    </source>
</evidence>
<feature type="compositionally biased region" description="Polar residues" evidence="1">
    <location>
        <begin position="216"/>
        <end position="228"/>
    </location>
</feature>
<feature type="region of interest" description="Disordered" evidence="1">
    <location>
        <begin position="204"/>
        <end position="230"/>
    </location>
</feature>
<dbReference type="Proteomes" id="UP001151760">
    <property type="component" value="Unassembled WGS sequence"/>
</dbReference>
<keyword evidence="3" id="KW-1185">Reference proteome</keyword>
<proteinExistence type="predicted"/>
<evidence type="ECO:0000256" key="1">
    <source>
        <dbReference type="SAM" id="MobiDB-lite"/>
    </source>
</evidence>
<reference evidence="2" key="2">
    <citation type="submission" date="2022-01" db="EMBL/GenBank/DDBJ databases">
        <authorList>
            <person name="Yamashiro T."/>
            <person name="Shiraishi A."/>
            <person name="Satake H."/>
            <person name="Nakayama K."/>
        </authorList>
    </citation>
    <scope>NUCLEOTIDE SEQUENCE</scope>
</reference>
<comment type="caution">
    <text evidence="2">The sequence shown here is derived from an EMBL/GenBank/DDBJ whole genome shotgun (WGS) entry which is preliminary data.</text>
</comment>